<feature type="non-terminal residue" evidence="10">
    <location>
        <position position="1"/>
    </location>
</feature>
<evidence type="ECO:0000256" key="7">
    <source>
        <dbReference type="ARBA" id="ARBA00023136"/>
    </source>
</evidence>
<evidence type="ECO:0000256" key="8">
    <source>
        <dbReference type="ARBA" id="ARBA00023315"/>
    </source>
</evidence>
<comment type="similarity">
    <text evidence="2">Belongs to the membrane-bound acyltransferase family.</text>
</comment>
<keyword evidence="5 9" id="KW-0812">Transmembrane</keyword>
<dbReference type="PIRSF" id="PIRSF016636">
    <property type="entry name" value="AlgI_DltB"/>
    <property type="match status" value="1"/>
</dbReference>
<feature type="transmembrane region" description="Helical" evidence="9">
    <location>
        <begin position="179"/>
        <end position="196"/>
    </location>
</feature>
<name>A0A381Z554_9ZZZZ</name>
<evidence type="ECO:0000256" key="9">
    <source>
        <dbReference type="SAM" id="Phobius"/>
    </source>
</evidence>
<organism evidence="10">
    <name type="scientific">marine metagenome</name>
    <dbReference type="NCBI Taxonomy" id="408172"/>
    <lineage>
        <taxon>unclassified sequences</taxon>
        <taxon>metagenomes</taxon>
        <taxon>ecological metagenomes</taxon>
    </lineage>
</organism>
<keyword evidence="6 9" id="KW-1133">Transmembrane helix</keyword>
<sequence length="362" mass="42008">VSFLVEVNQGKIKNNKFLHYLLYVSFFPQLIAGPIIRYQEIVPQFKTSNQWRLISENLSIGLTVFIIGLFKKVVIADGIAGYSTPVFDAATDATLVLSFYEAWSGSLSYSFQIYFDFSGYTDMAIGLARMFGFHLPQNFNSPYKALNIIEFWRNWHITLAKFLRDFLYIPMGGNRKGPGTQFFCIMTTMLLGGLWHGSSWNFIIWGGLHGLCLSINHLWYSCQASKGYSLHNSIYTFIWSRVLTFIILVFLWVPFRADDMSSTLAIWKSMVGIYDHNQFFETHIRLAKGRLIALLLIVWFLPNTQQIMSRFTSSQFNHNSKSFINDFFYWQPNNFWAVIIASLTVVCFLKLIKPSEFLYFQF</sequence>
<keyword evidence="4" id="KW-0808">Transferase</keyword>
<evidence type="ECO:0000256" key="6">
    <source>
        <dbReference type="ARBA" id="ARBA00022989"/>
    </source>
</evidence>
<keyword evidence="8" id="KW-0012">Acyltransferase</keyword>
<keyword evidence="7 9" id="KW-0472">Membrane</keyword>
<feature type="transmembrane region" description="Helical" evidence="9">
    <location>
        <begin position="20"/>
        <end position="39"/>
    </location>
</feature>
<evidence type="ECO:0000256" key="5">
    <source>
        <dbReference type="ARBA" id="ARBA00022692"/>
    </source>
</evidence>
<dbReference type="InterPro" id="IPR051085">
    <property type="entry name" value="MB_O-acyltransferase"/>
</dbReference>
<dbReference type="GO" id="GO:0016746">
    <property type="term" value="F:acyltransferase activity"/>
    <property type="evidence" value="ECO:0007669"/>
    <property type="project" value="UniProtKB-KW"/>
</dbReference>
<evidence type="ECO:0000256" key="1">
    <source>
        <dbReference type="ARBA" id="ARBA00004651"/>
    </source>
</evidence>
<gene>
    <name evidence="10" type="ORF">METZ01_LOCUS137232</name>
</gene>
<evidence type="ECO:0000256" key="3">
    <source>
        <dbReference type="ARBA" id="ARBA00022475"/>
    </source>
</evidence>
<feature type="transmembrane region" description="Helical" evidence="9">
    <location>
        <begin position="51"/>
        <end position="70"/>
    </location>
</feature>
<dbReference type="PANTHER" id="PTHR13285:SF23">
    <property type="entry name" value="TEICHOIC ACID D-ALANYLTRANSFERASE"/>
    <property type="match status" value="1"/>
</dbReference>
<dbReference type="GO" id="GO:0005886">
    <property type="term" value="C:plasma membrane"/>
    <property type="evidence" value="ECO:0007669"/>
    <property type="project" value="UniProtKB-SubCell"/>
</dbReference>
<dbReference type="PANTHER" id="PTHR13285">
    <property type="entry name" value="ACYLTRANSFERASE"/>
    <property type="match status" value="1"/>
</dbReference>
<accession>A0A381Z554</accession>
<keyword evidence="3" id="KW-1003">Cell membrane</keyword>
<protein>
    <submittedName>
        <fullName evidence="10">Uncharacterized protein</fullName>
    </submittedName>
</protein>
<dbReference type="PIRSF" id="PIRSF500217">
    <property type="entry name" value="AlgI"/>
    <property type="match status" value="1"/>
</dbReference>
<dbReference type="InterPro" id="IPR004299">
    <property type="entry name" value="MBOAT_fam"/>
</dbReference>
<feature type="transmembrane region" description="Helical" evidence="9">
    <location>
        <begin position="234"/>
        <end position="255"/>
    </location>
</feature>
<proteinExistence type="inferred from homology"/>
<dbReference type="EMBL" id="UINC01019990">
    <property type="protein sequence ID" value="SVA84378.1"/>
    <property type="molecule type" value="Genomic_DNA"/>
</dbReference>
<dbReference type="InterPro" id="IPR024194">
    <property type="entry name" value="Ac/AlaTfrase_AlgI/DltB"/>
</dbReference>
<evidence type="ECO:0000256" key="4">
    <source>
        <dbReference type="ARBA" id="ARBA00022679"/>
    </source>
</evidence>
<feature type="transmembrane region" description="Helical" evidence="9">
    <location>
        <begin position="335"/>
        <end position="352"/>
    </location>
</feature>
<dbReference type="Pfam" id="PF03062">
    <property type="entry name" value="MBOAT"/>
    <property type="match status" value="1"/>
</dbReference>
<dbReference type="AlphaFoldDB" id="A0A381Z554"/>
<reference evidence="10" key="1">
    <citation type="submission" date="2018-05" db="EMBL/GenBank/DDBJ databases">
        <authorList>
            <person name="Lanie J.A."/>
            <person name="Ng W.-L."/>
            <person name="Kazmierczak K.M."/>
            <person name="Andrzejewski T.M."/>
            <person name="Davidsen T.M."/>
            <person name="Wayne K.J."/>
            <person name="Tettelin H."/>
            <person name="Glass J.I."/>
            <person name="Rusch D."/>
            <person name="Podicherti R."/>
            <person name="Tsui H.-C.T."/>
            <person name="Winkler M.E."/>
        </authorList>
    </citation>
    <scope>NUCLEOTIDE SEQUENCE</scope>
</reference>
<evidence type="ECO:0000256" key="2">
    <source>
        <dbReference type="ARBA" id="ARBA00010323"/>
    </source>
</evidence>
<comment type="subcellular location">
    <subcellularLocation>
        <location evidence="1">Cell membrane</location>
        <topology evidence="1">Multi-pass membrane protein</topology>
    </subcellularLocation>
</comment>
<dbReference type="InterPro" id="IPR028362">
    <property type="entry name" value="AlgI"/>
</dbReference>
<dbReference type="GO" id="GO:0042121">
    <property type="term" value="P:alginic acid biosynthetic process"/>
    <property type="evidence" value="ECO:0007669"/>
    <property type="project" value="InterPro"/>
</dbReference>
<evidence type="ECO:0000313" key="10">
    <source>
        <dbReference type="EMBL" id="SVA84378.1"/>
    </source>
</evidence>